<keyword evidence="1" id="KW-0614">Plasmid</keyword>
<evidence type="ECO:0000313" key="2">
    <source>
        <dbReference type="Proteomes" id="UP000515511"/>
    </source>
</evidence>
<evidence type="ECO:0000313" key="1">
    <source>
        <dbReference type="EMBL" id="QNE37939.1"/>
    </source>
</evidence>
<dbReference type="KEGG" id="lse:F1C12_21900"/>
<sequence>MEITTVHHGGPLDGVSQKFDLEFVPTSVLFGKNGRWEGEYRRDETAPIHEGEVDVYRHEL</sequence>
<dbReference type="Proteomes" id="UP000515511">
    <property type="component" value="Plasmid unnamed1"/>
</dbReference>
<organism evidence="1 2">
    <name type="scientific">Leifsonia shinshuensis</name>
    <dbReference type="NCBI Taxonomy" id="150026"/>
    <lineage>
        <taxon>Bacteria</taxon>
        <taxon>Bacillati</taxon>
        <taxon>Actinomycetota</taxon>
        <taxon>Actinomycetes</taxon>
        <taxon>Micrococcales</taxon>
        <taxon>Microbacteriaceae</taxon>
        <taxon>Leifsonia</taxon>
    </lineage>
</organism>
<accession>A0A7G6YHH4</accession>
<dbReference type="RefSeq" id="WP_185279126.1">
    <property type="nucleotide sequence ID" value="NZ_CP043642.1"/>
</dbReference>
<protein>
    <submittedName>
        <fullName evidence="1">Uncharacterized protein</fullName>
    </submittedName>
</protein>
<reference evidence="2" key="1">
    <citation type="submission" date="2019-09" db="EMBL/GenBank/DDBJ databases">
        <title>Antimicrobial potential of Antarctic Bacteria.</title>
        <authorList>
            <person name="Benaud N."/>
            <person name="Edwards R.J."/>
            <person name="Ferrari B.C."/>
        </authorList>
    </citation>
    <scope>NUCLEOTIDE SEQUENCE [LARGE SCALE GENOMIC DNA]</scope>
    <source>
        <strain evidence="2">INR9</strain>
        <plasmid evidence="2">unnamed1</plasmid>
    </source>
</reference>
<dbReference type="EMBL" id="CP043642">
    <property type="protein sequence ID" value="QNE37939.1"/>
    <property type="molecule type" value="Genomic_DNA"/>
</dbReference>
<gene>
    <name evidence="1" type="ORF">F1C12_21900</name>
</gene>
<proteinExistence type="predicted"/>
<name>A0A7G6YHH4_9MICO</name>
<geneLocation type="plasmid" evidence="1 2">
    <name>unnamed1</name>
</geneLocation>
<dbReference type="AlphaFoldDB" id="A0A7G6YHH4"/>